<dbReference type="Pfam" id="PF00408">
    <property type="entry name" value="PGM_PMM_IV"/>
    <property type="match status" value="1"/>
</dbReference>
<dbReference type="GO" id="GO:0046872">
    <property type="term" value="F:metal ion binding"/>
    <property type="evidence" value="ECO:0007669"/>
    <property type="project" value="UniProtKB-KW"/>
</dbReference>
<keyword evidence="6" id="KW-0413">Isomerase</keyword>
<dbReference type="AlphaFoldDB" id="A0A133V6C0"/>
<evidence type="ECO:0000313" key="11">
    <source>
        <dbReference type="EMBL" id="KXB01946.1"/>
    </source>
</evidence>
<dbReference type="SUPFAM" id="SSF55957">
    <property type="entry name" value="Phosphoglucomutase, C-terminal domain"/>
    <property type="match status" value="1"/>
</dbReference>
<evidence type="ECO:0000313" key="12">
    <source>
        <dbReference type="Proteomes" id="UP000070400"/>
    </source>
</evidence>
<dbReference type="InterPro" id="IPR005843">
    <property type="entry name" value="A-D-PHexomutase_C"/>
</dbReference>
<organism evidence="11 12">
    <name type="scientific">candidate division MSBL1 archaeon SCGC-AAA261D19</name>
    <dbReference type="NCBI Taxonomy" id="1698273"/>
    <lineage>
        <taxon>Archaea</taxon>
        <taxon>Methanobacteriati</taxon>
        <taxon>Methanobacteriota</taxon>
        <taxon>candidate division MSBL1</taxon>
    </lineage>
</organism>
<dbReference type="Pfam" id="PF02879">
    <property type="entry name" value="PGM_PMM_II"/>
    <property type="match status" value="1"/>
</dbReference>
<evidence type="ECO:0000256" key="1">
    <source>
        <dbReference type="ARBA" id="ARBA00001946"/>
    </source>
</evidence>
<dbReference type="EMBL" id="LHXX01000032">
    <property type="protein sequence ID" value="KXB01946.1"/>
    <property type="molecule type" value="Genomic_DNA"/>
</dbReference>
<evidence type="ECO:0000256" key="2">
    <source>
        <dbReference type="ARBA" id="ARBA00010231"/>
    </source>
</evidence>
<evidence type="ECO:0008006" key="13">
    <source>
        <dbReference type="Google" id="ProtNLM"/>
    </source>
</evidence>
<dbReference type="InterPro" id="IPR036900">
    <property type="entry name" value="A-D-PHexomutase_C_sf"/>
</dbReference>
<dbReference type="PRINTS" id="PR00509">
    <property type="entry name" value="PGMPMM"/>
</dbReference>
<evidence type="ECO:0000256" key="6">
    <source>
        <dbReference type="ARBA" id="ARBA00023235"/>
    </source>
</evidence>
<dbReference type="FunFam" id="3.40.120.10:FF:000001">
    <property type="entry name" value="Phosphoglucosamine mutase"/>
    <property type="match status" value="1"/>
</dbReference>
<keyword evidence="12" id="KW-1185">Reference proteome</keyword>
<dbReference type="GO" id="GO:0005975">
    <property type="term" value="P:carbohydrate metabolic process"/>
    <property type="evidence" value="ECO:0007669"/>
    <property type="project" value="InterPro"/>
</dbReference>
<dbReference type="InterPro" id="IPR024086">
    <property type="entry name" value="GlmM_arc-type"/>
</dbReference>
<gene>
    <name evidence="11" type="ORF">AKJ43_02795</name>
</gene>
<comment type="cofactor">
    <cofactor evidence="1">
        <name>Mg(2+)</name>
        <dbReference type="ChEBI" id="CHEBI:18420"/>
    </cofactor>
</comment>
<feature type="domain" description="Alpha-D-phosphohexomutase alpha/beta/alpha" evidence="9">
    <location>
        <begin position="151"/>
        <end position="248"/>
    </location>
</feature>
<dbReference type="PANTHER" id="PTHR43771:SF1">
    <property type="entry name" value="PHOSPHOMANNOMUTASE"/>
    <property type="match status" value="1"/>
</dbReference>
<feature type="domain" description="Alpha-D-phosphohexomutase alpha/beta/alpha" evidence="10">
    <location>
        <begin position="253"/>
        <end position="358"/>
    </location>
</feature>
<dbReference type="CDD" id="cd03087">
    <property type="entry name" value="PGM_like1"/>
    <property type="match status" value="1"/>
</dbReference>
<dbReference type="PATRIC" id="fig|1698273.3.peg.503"/>
<keyword evidence="5" id="KW-0460">Magnesium</keyword>
<dbReference type="Proteomes" id="UP000070400">
    <property type="component" value="Unassembled WGS sequence"/>
</dbReference>
<dbReference type="InterPro" id="IPR016055">
    <property type="entry name" value="A-D-PHexomutase_a/b/a-I/II/III"/>
</dbReference>
<dbReference type="SUPFAM" id="SSF53738">
    <property type="entry name" value="Phosphoglucomutase, first 3 domains"/>
    <property type="match status" value="3"/>
</dbReference>
<dbReference type="Pfam" id="PF02880">
    <property type="entry name" value="PGM_PMM_III"/>
    <property type="match status" value="1"/>
</dbReference>
<evidence type="ECO:0000256" key="3">
    <source>
        <dbReference type="ARBA" id="ARBA00022553"/>
    </source>
</evidence>
<dbReference type="Gene3D" id="3.30.310.50">
    <property type="entry name" value="Alpha-D-phosphohexomutase, C-terminal domain"/>
    <property type="match status" value="1"/>
</dbReference>
<feature type="domain" description="Alpha-D-phosphohexomutase alpha/beta/alpha" evidence="8">
    <location>
        <begin position="3"/>
        <end position="130"/>
    </location>
</feature>
<comment type="similarity">
    <text evidence="2">Belongs to the phosphohexose mutase family.</text>
</comment>
<evidence type="ECO:0000259" key="8">
    <source>
        <dbReference type="Pfam" id="PF02878"/>
    </source>
</evidence>
<dbReference type="InterPro" id="IPR005844">
    <property type="entry name" value="A-D-PHexomutase_a/b/a-I"/>
</dbReference>
<dbReference type="Pfam" id="PF02878">
    <property type="entry name" value="PGM_PMM_I"/>
    <property type="match status" value="1"/>
</dbReference>
<dbReference type="GO" id="GO:0008966">
    <property type="term" value="F:phosphoglucosamine mutase activity"/>
    <property type="evidence" value="ECO:0007669"/>
    <property type="project" value="InterPro"/>
</dbReference>
<evidence type="ECO:0000256" key="5">
    <source>
        <dbReference type="ARBA" id="ARBA00022842"/>
    </source>
</evidence>
<comment type="caution">
    <text evidence="11">The sequence shown here is derived from an EMBL/GenBank/DDBJ whole genome shotgun (WGS) entry which is preliminary data.</text>
</comment>
<dbReference type="InterPro" id="IPR005845">
    <property type="entry name" value="A-D-PHexomutase_a/b/a-II"/>
</dbReference>
<evidence type="ECO:0000259" key="7">
    <source>
        <dbReference type="Pfam" id="PF00408"/>
    </source>
</evidence>
<dbReference type="InterPro" id="IPR005841">
    <property type="entry name" value="Alpha-D-phosphohexomutase_SF"/>
</dbReference>
<evidence type="ECO:0000259" key="9">
    <source>
        <dbReference type="Pfam" id="PF02879"/>
    </source>
</evidence>
<evidence type="ECO:0000259" key="10">
    <source>
        <dbReference type="Pfam" id="PF02880"/>
    </source>
</evidence>
<dbReference type="Gene3D" id="3.40.120.10">
    <property type="entry name" value="Alpha-D-Glucose-1,6-Bisphosphate, subunit A, domain 3"/>
    <property type="match status" value="3"/>
</dbReference>
<keyword evidence="3" id="KW-0597">Phosphoprotein</keyword>
<dbReference type="NCBIfam" id="TIGR03990">
    <property type="entry name" value="Arch_GlmM"/>
    <property type="match status" value="1"/>
</dbReference>
<proteinExistence type="inferred from homology"/>
<name>A0A133V6C0_9EURY</name>
<dbReference type="PANTHER" id="PTHR43771">
    <property type="entry name" value="PHOSPHOMANNOMUTASE"/>
    <property type="match status" value="1"/>
</dbReference>
<dbReference type="FunFam" id="3.40.120.10:FF:000003">
    <property type="entry name" value="Phosphoglucosamine mutase"/>
    <property type="match status" value="1"/>
</dbReference>
<protein>
    <recommendedName>
        <fullName evidence="13">Phosphoglucosamine mutase</fullName>
    </recommendedName>
</protein>
<sequence>MSNLFGTSGVRGIYLEKVSPDLVFNLGRALATHLDNSGKVAVGRDPRTSSVVLEGYFSAGLISCGCNVKKLGLVPTPAVSFAAREFGTDAGAMITASHNPPEYNGIKFFNSDGMAYTPAMEAEIERIYSRGIFEPTPWDGVGNVETAGILEEYINKISDMIKLDRKFKVAVDCGNGATSAVTPYLLRRLGCEVVAINSQPDGTFPGHPPEPVAENLRDLCEVVRSVKADLGLAHDGDGDRVLAVDEMGRVVPGDELLASMGAYAVKNFGGVVVTTVDASKVVDEQVTSADGKVVRTRVGDVSVAQKMKTVGAKFGGEPSGALIWGGVHLCPDGPLIGAKILEMVAEMNKPLSKIKDEIPHYPVVRSKIACPNKEKPKVMEVVKERFPSRFEGVSEVLSMDGLRLEFEDGSWVLIRPSGTEPYIRITAEADNQEKAELLVDNVKKILPR</sequence>
<keyword evidence="4" id="KW-0479">Metal-binding</keyword>
<reference evidence="11 12" key="1">
    <citation type="journal article" date="2016" name="Sci. Rep.">
        <title>Metabolic traits of an uncultured archaeal lineage -MSBL1- from brine pools of the Red Sea.</title>
        <authorList>
            <person name="Mwirichia R."/>
            <person name="Alam I."/>
            <person name="Rashid M."/>
            <person name="Vinu M."/>
            <person name="Ba-Alawi W."/>
            <person name="Anthony Kamau A."/>
            <person name="Kamanda Ngugi D."/>
            <person name="Goker M."/>
            <person name="Klenk H.P."/>
            <person name="Bajic V."/>
            <person name="Stingl U."/>
        </authorList>
    </citation>
    <scope>NUCLEOTIDE SEQUENCE [LARGE SCALE GENOMIC DNA]</scope>
    <source>
        <strain evidence="11">SCGC-AAA261D19</strain>
    </source>
</reference>
<evidence type="ECO:0000256" key="4">
    <source>
        <dbReference type="ARBA" id="ARBA00022723"/>
    </source>
</evidence>
<accession>A0A133V6C0</accession>
<dbReference type="InterPro" id="IPR005846">
    <property type="entry name" value="A-D-PHexomutase_a/b/a-III"/>
</dbReference>
<feature type="domain" description="Alpha-D-phosphohexomutase C-terminal" evidence="7">
    <location>
        <begin position="368"/>
        <end position="443"/>
    </location>
</feature>